<name>A0ABU4U533_9PSEU</name>
<protein>
    <submittedName>
        <fullName evidence="5">MFS transporter</fullName>
    </submittedName>
</protein>
<feature type="transmembrane region" description="Helical" evidence="4">
    <location>
        <begin position="163"/>
        <end position="183"/>
    </location>
</feature>
<dbReference type="PANTHER" id="PTHR23535">
    <property type="entry name" value="SUGAR EFFLUX TRANSPORTER A-RELATED"/>
    <property type="match status" value="1"/>
</dbReference>
<keyword evidence="6" id="KW-1185">Reference proteome</keyword>
<evidence type="ECO:0000256" key="3">
    <source>
        <dbReference type="ARBA" id="ARBA00022475"/>
    </source>
</evidence>
<evidence type="ECO:0000256" key="2">
    <source>
        <dbReference type="ARBA" id="ARBA00022448"/>
    </source>
</evidence>
<gene>
    <name evidence="5" type="ORF">SK571_40470</name>
</gene>
<keyword evidence="3" id="KW-1003">Cell membrane</keyword>
<comment type="caution">
    <text evidence="5">The sequence shown here is derived from an EMBL/GenBank/DDBJ whole genome shotgun (WGS) entry which is preliminary data.</text>
</comment>
<dbReference type="Pfam" id="PF07690">
    <property type="entry name" value="MFS_1"/>
    <property type="match status" value="1"/>
</dbReference>
<keyword evidence="2" id="KW-0813">Transport</keyword>
<sequence>MKLLPAPGPKRLLAFSWFVKTIGSGLYLPTSTLYFTRVAGFGVRDVALGLTAAGLVSLAGSVPLGGLADRFGPRRVYTVLLATQFLTLTWLVLVRSFPWFLCAITVFLLAEQGSTAARGALVATVGEGAERVRFRAYLRVVTNIGITVGAGLAALAIQSGTTTAYTVLLLGTAATYVGAAVPLRRLPADVPTGATAPRSHPLRVFRDGRYVLVTFACGVLSLHGPMLSFALPLWIVGHTTAPPLVVAALVVVNTVMVIFLQTRASRDAEDNATAARLCRWAGLVLFAACCVIVPTGYLPPWSAVALLVLFVVLLTAGELWTSAGSFGLSFALAPEGAHGQYQGFFALGRGFATAAAPGLLTVLCLGSGPGWLVLGLCFACVGALTPLIVKS</sequence>
<organism evidence="5 6">
    <name type="scientific">Lentzea kristufekii</name>
    <dbReference type="NCBI Taxonomy" id="3095430"/>
    <lineage>
        <taxon>Bacteria</taxon>
        <taxon>Bacillati</taxon>
        <taxon>Actinomycetota</taxon>
        <taxon>Actinomycetes</taxon>
        <taxon>Pseudonocardiales</taxon>
        <taxon>Pseudonocardiaceae</taxon>
        <taxon>Lentzea</taxon>
    </lineage>
</organism>
<feature type="transmembrane region" description="Helical" evidence="4">
    <location>
        <begin position="88"/>
        <end position="110"/>
    </location>
</feature>
<keyword evidence="4" id="KW-0472">Membrane</keyword>
<proteinExistence type="predicted"/>
<dbReference type="Proteomes" id="UP001271792">
    <property type="component" value="Unassembled WGS sequence"/>
</dbReference>
<dbReference type="Gene3D" id="1.20.1250.20">
    <property type="entry name" value="MFS general substrate transporter like domains"/>
    <property type="match status" value="1"/>
</dbReference>
<feature type="transmembrane region" description="Helical" evidence="4">
    <location>
        <begin position="12"/>
        <end position="35"/>
    </location>
</feature>
<accession>A0ABU4U533</accession>
<evidence type="ECO:0000313" key="5">
    <source>
        <dbReference type="EMBL" id="MDX8055689.1"/>
    </source>
</evidence>
<keyword evidence="4" id="KW-1133">Transmembrane helix</keyword>
<feature type="transmembrane region" description="Helical" evidence="4">
    <location>
        <begin position="369"/>
        <end position="389"/>
    </location>
</feature>
<dbReference type="SUPFAM" id="SSF103473">
    <property type="entry name" value="MFS general substrate transporter"/>
    <property type="match status" value="1"/>
</dbReference>
<dbReference type="RefSeq" id="WP_319989413.1">
    <property type="nucleotide sequence ID" value="NZ_JAXAVV010000031.1"/>
</dbReference>
<feature type="transmembrane region" description="Helical" evidence="4">
    <location>
        <begin position="280"/>
        <end position="298"/>
    </location>
</feature>
<dbReference type="PANTHER" id="PTHR23535:SF1">
    <property type="entry name" value="MFS FAMILY TRANSPORT PROTEIN"/>
    <property type="match status" value="1"/>
</dbReference>
<feature type="transmembrane region" description="Helical" evidence="4">
    <location>
        <begin position="304"/>
        <end position="332"/>
    </location>
</feature>
<reference evidence="5 6" key="1">
    <citation type="submission" date="2023-11" db="EMBL/GenBank/DDBJ databases">
        <title>Lentzea sokolovensis, sp. nov., Lentzea kristufkii, sp. nov., and Lentzea miocenensis, sp. nov., rare actinobacteria from Sokolov Coal Basin, Miocene lacustrine sediment, Czech Republic.</title>
        <authorList>
            <person name="Lara A."/>
            <person name="Kotroba L."/>
            <person name="Nouioui I."/>
            <person name="Neumann-Schaal M."/>
            <person name="Mast Y."/>
            <person name="Chronakova A."/>
        </authorList>
    </citation>
    <scope>NUCLEOTIDE SEQUENCE [LARGE SCALE GENOMIC DNA]</scope>
    <source>
        <strain evidence="5 6">BCCO 10_0798</strain>
    </source>
</reference>
<comment type="subcellular location">
    <subcellularLocation>
        <location evidence="1">Cell membrane</location>
        <topology evidence="1">Multi-pass membrane protein</topology>
    </subcellularLocation>
</comment>
<feature type="transmembrane region" description="Helical" evidence="4">
    <location>
        <begin position="241"/>
        <end position="260"/>
    </location>
</feature>
<evidence type="ECO:0000256" key="4">
    <source>
        <dbReference type="SAM" id="Phobius"/>
    </source>
</evidence>
<feature type="transmembrane region" description="Helical" evidence="4">
    <location>
        <begin position="344"/>
        <end position="363"/>
    </location>
</feature>
<dbReference type="EMBL" id="JAXAVV010000031">
    <property type="protein sequence ID" value="MDX8055689.1"/>
    <property type="molecule type" value="Genomic_DNA"/>
</dbReference>
<feature type="transmembrane region" description="Helical" evidence="4">
    <location>
        <begin position="136"/>
        <end position="157"/>
    </location>
</feature>
<dbReference type="InterPro" id="IPR036259">
    <property type="entry name" value="MFS_trans_sf"/>
</dbReference>
<keyword evidence="4" id="KW-0812">Transmembrane</keyword>
<evidence type="ECO:0000256" key="1">
    <source>
        <dbReference type="ARBA" id="ARBA00004651"/>
    </source>
</evidence>
<evidence type="ECO:0000313" key="6">
    <source>
        <dbReference type="Proteomes" id="UP001271792"/>
    </source>
</evidence>
<feature type="transmembrane region" description="Helical" evidence="4">
    <location>
        <begin position="210"/>
        <end position="235"/>
    </location>
</feature>
<dbReference type="InterPro" id="IPR011701">
    <property type="entry name" value="MFS"/>
</dbReference>
<feature type="transmembrane region" description="Helical" evidence="4">
    <location>
        <begin position="47"/>
        <end position="68"/>
    </location>
</feature>